<keyword evidence="1" id="KW-0732">Signal</keyword>
<gene>
    <name evidence="3" type="ORF">ACFFGH_24040</name>
</gene>
<dbReference type="Gene3D" id="2.60.40.1120">
    <property type="entry name" value="Carboxypeptidase-like, regulatory domain"/>
    <property type="match status" value="1"/>
</dbReference>
<feature type="domain" description="SLH" evidence="2">
    <location>
        <begin position="355"/>
        <end position="416"/>
    </location>
</feature>
<evidence type="ECO:0000259" key="2">
    <source>
        <dbReference type="PROSITE" id="PS51272"/>
    </source>
</evidence>
<feature type="signal peptide" evidence="1">
    <location>
        <begin position="1"/>
        <end position="36"/>
    </location>
</feature>
<dbReference type="Gene3D" id="2.60.40.10">
    <property type="entry name" value="Immunoglobulins"/>
    <property type="match status" value="1"/>
</dbReference>
<feature type="domain" description="SLH" evidence="2">
    <location>
        <begin position="417"/>
        <end position="484"/>
    </location>
</feature>
<comment type="caution">
    <text evidence="3">The sequence shown here is derived from an EMBL/GenBank/DDBJ whole genome shotgun (WGS) entry which is preliminary data.</text>
</comment>
<keyword evidence="4" id="KW-1185">Reference proteome</keyword>
<dbReference type="PANTHER" id="PTHR43308">
    <property type="entry name" value="OUTER MEMBRANE PROTEIN ALPHA-RELATED"/>
    <property type="match status" value="1"/>
</dbReference>
<feature type="chain" id="PRO_5045494844" evidence="1">
    <location>
        <begin position="37"/>
        <end position="543"/>
    </location>
</feature>
<evidence type="ECO:0000313" key="4">
    <source>
        <dbReference type="Proteomes" id="UP001589896"/>
    </source>
</evidence>
<feature type="domain" description="SLH" evidence="2">
    <location>
        <begin position="485"/>
        <end position="543"/>
    </location>
</feature>
<accession>A0ABV6RVA7</accession>
<dbReference type="InterPro" id="IPR013783">
    <property type="entry name" value="Ig-like_fold"/>
</dbReference>
<dbReference type="Pfam" id="PF00395">
    <property type="entry name" value="SLH"/>
    <property type="match status" value="2"/>
</dbReference>
<dbReference type="Proteomes" id="UP001589896">
    <property type="component" value="Unassembled WGS sequence"/>
</dbReference>
<reference evidence="3 4" key="1">
    <citation type="submission" date="2024-09" db="EMBL/GenBank/DDBJ databases">
        <authorList>
            <person name="Sun Q."/>
            <person name="Mori K."/>
        </authorList>
    </citation>
    <scope>NUCLEOTIDE SEQUENCE [LARGE SCALE GENOMIC DNA]</scope>
    <source>
        <strain evidence="3 4">KCTC 23076</strain>
    </source>
</reference>
<protein>
    <submittedName>
        <fullName evidence="3">S-layer homology domain-containing protein</fullName>
    </submittedName>
</protein>
<dbReference type="RefSeq" id="WP_386673062.1">
    <property type="nucleotide sequence ID" value="NZ_JBHLTG010000006.1"/>
</dbReference>
<evidence type="ECO:0000313" key="3">
    <source>
        <dbReference type="EMBL" id="MFC0680912.1"/>
    </source>
</evidence>
<name>A0ABV6RVA7_9GAMM</name>
<organism evidence="3 4">
    <name type="scientific">Lysobacter korlensis</name>
    <dbReference type="NCBI Taxonomy" id="553636"/>
    <lineage>
        <taxon>Bacteria</taxon>
        <taxon>Pseudomonadati</taxon>
        <taxon>Pseudomonadota</taxon>
        <taxon>Gammaproteobacteria</taxon>
        <taxon>Lysobacterales</taxon>
        <taxon>Lysobacteraceae</taxon>
        <taxon>Lysobacter</taxon>
    </lineage>
</organism>
<evidence type="ECO:0000256" key="1">
    <source>
        <dbReference type="SAM" id="SignalP"/>
    </source>
</evidence>
<dbReference type="InterPro" id="IPR001119">
    <property type="entry name" value="SLH_dom"/>
</dbReference>
<dbReference type="PROSITE" id="PS51272">
    <property type="entry name" value="SLH"/>
    <property type="match status" value="3"/>
</dbReference>
<proteinExistence type="predicted"/>
<dbReference type="InterPro" id="IPR051465">
    <property type="entry name" value="Cell_Envelope_Struct_Comp"/>
</dbReference>
<sequence>MSERARTTNTRGWRLLAASIATVLVGAGTVAAPAQAVPVPDADVSKVQVGNVSVTSDTESITVHFDWSQGPNADDGNIAVVVDGQTEHTVLGTLGRSGTVHEVVERPLGTYFVEILTDYSWTDTNGQQKFGGEDILRSYVSVGGSISGRVLGASATGTAPLNAVSVTAFTSTGGWAGATDVLPNGDYLIGGLPAGSYTLQFYTYDTTHASEWWEDSLSRASADHITVGAGVAVTGRDAVLQRVSRLQGTVTNTVGPMAGVWVVAWDAAASSADGESIVTSTKTDAKGNYTLGGLAQGSYKLGFSTGRSGNSIDGGLEPSVLPYHSVWYHDQTSFGYADPVPVAGGATVTGINQRLVPSFTDVPTTHAFYDEIIWLASRGITPGYGDGTFRAAQSVNRDAMAAFLYRLAGSPPFSPPSRSPYTDVPRTHTFYKQITWLAAKGITAGFAERDGTRTFRPQLPVSRATMAAFLYRYAGKPKFTPPSVSPFTDVPRTHTFYKEITWFVSKKITPGWVESDGTRTFRPLHVVNRQATAAFLFRYANPR</sequence>
<dbReference type="SUPFAM" id="SSF117074">
    <property type="entry name" value="Hypothetical protein PA1324"/>
    <property type="match status" value="1"/>
</dbReference>
<dbReference type="SUPFAM" id="SSF49478">
    <property type="entry name" value="Cna protein B-type domain"/>
    <property type="match status" value="1"/>
</dbReference>
<dbReference type="EMBL" id="JBHLTG010000006">
    <property type="protein sequence ID" value="MFC0680912.1"/>
    <property type="molecule type" value="Genomic_DNA"/>
</dbReference>